<name>A0A8J5F4F6_ZINOF</name>
<evidence type="ECO:0000313" key="12">
    <source>
        <dbReference type="EMBL" id="KAG6481541.1"/>
    </source>
</evidence>
<evidence type="ECO:0000256" key="4">
    <source>
        <dbReference type="ARBA" id="ARBA00022640"/>
    </source>
</evidence>
<evidence type="ECO:0000313" key="13">
    <source>
        <dbReference type="Proteomes" id="UP000734854"/>
    </source>
</evidence>
<evidence type="ECO:0000256" key="6">
    <source>
        <dbReference type="ARBA" id="ARBA00022692"/>
    </source>
</evidence>
<keyword evidence="10 11" id="KW-0472">Membrane</keyword>
<dbReference type="GO" id="GO:0031969">
    <property type="term" value="C:chloroplast membrane"/>
    <property type="evidence" value="ECO:0007669"/>
    <property type="project" value="UniProtKB-SubCell"/>
</dbReference>
<keyword evidence="5" id="KW-0808">Transferase</keyword>
<proteinExistence type="inferred from homology"/>
<evidence type="ECO:0000256" key="2">
    <source>
        <dbReference type="ARBA" id="ARBA00010794"/>
    </source>
</evidence>
<feature type="transmembrane region" description="Helical" evidence="11">
    <location>
        <begin position="43"/>
        <end position="61"/>
    </location>
</feature>
<keyword evidence="8" id="KW-0809">Transit peptide</keyword>
<sequence>MLFDTPPPLRVETSPPVPLFHKASAFPGRRRVMAAPVLLESSFVHDLGAAAVTTAVFLLVLQFWEELAKRGVFEQKLGRKLVHISAGLVFMLCWPLFSSGTRAPFLAAFAPGINIFRMLLLGHGISKNEATVKSMSRYGDHRELLKGPLYYACTITFSTAIFWRTSPIAVAAICNLCAGDALRISWQALYMHYFHTFGFIEESWRMVMGFLVASLAAAFVESLPISTELDDNLTVTVASMLVGGLVF</sequence>
<feature type="transmembrane region" description="Helical" evidence="11">
    <location>
        <begin position="103"/>
        <end position="123"/>
    </location>
</feature>
<dbReference type="PANTHER" id="PTHR32523">
    <property type="entry name" value="PHYTOL KINASE 1, CHLOROPLASTIC"/>
    <property type="match status" value="1"/>
</dbReference>
<reference evidence="12 13" key="1">
    <citation type="submission" date="2020-08" db="EMBL/GenBank/DDBJ databases">
        <title>Plant Genome Project.</title>
        <authorList>
            <person name="Zhang R.-G."/>
        </authorList>
    </citation>
    <scope>NUCLEOTIDE SEQUENCE [LARGE SCALE GENOMIC DNA]</scope>
    <source>
        <tissue evidence="12">Rhizome</tissue>
    </source>
</reference>
<keyword evidence="9 11" id="KW-1133">Transmembrane helix</keyword>
<comment type="similarity">
    <text evidence="2">Belongs to the polyprenol kinase family.</text>
</comment>
<evidence type="ECO:0000256" key="1">
    <source>
        <dbReference type="ARBA" id="ARBA00004508"/>
    </source>
</evidence>
<dbReference type="Proteomes" id="UP000734854">
    <property type="component" value="Unassembled WGS sequence"/>
</dbReference>
<evidence type="ECO:0000256" key="10">
    <source>
        <dbReference type="ARBA" id="ARBA00023136"/>
    </source>
</evidence>
<evidence type="ECO:0000256" key="8">
    <source>
        <dbReference type="ARBA" id="ARBA00022946"/>
    </source>
</evidence>
<comment type="subcellular location">
    <subcellularLocation>
        <location evidence="1">Plastid</location>
        <location evidence="1">Chloroplast membrane</location>
        <topology evidence="1">Multi-pass membrane protein</topology>
    </subcellularLocation>
</comment>
<dbReference type="InterPro" id="IPR039606">
    <property type="entry name" value="Phytol/farnesol_kinase"/>
</dbReference>
<keyword evidence="3" id="KW-0150">Chloroplast</keyword>
<dbReference type="GO" id="GO:0016301">
    <property type="term" value="F:kinase activity"/>
    <property type="evidence" value="ECO:0007669"/>
    <property type="project" value="UniProtKB-KW"/>
</dbReference>
<gene>
    <name evidence="12" type="ORF">ZIOFF_058145</name>
</gene>
<evidence type="ECO:0000256" key="5">
    <source>
        <dbReference type="ARBA" id="ARBA00022679"/>
    </source>
</evidence>
<protein>
    <submittedName>
        <fullName evidence="12">Uncharacterized protein</fullName>
    </submittedName>
</protein>
<comment type="caution">
    <text evidence="12">The sequence shown here is derived from an EMBL/GenBank/DDBJ whole genome shotgun (WGS) entry which is preliminary data.</text>
</comment>
<feature type="transmembrane region" description="Helical" evidence="11">
    <location>
        <begin position="81"/>
        <end position="97"/>
    </location>
</feature>
<accession>A0A8J5F4F6</accession>
<keyword evidence="13" id="KW-1185">Reference proteome</keyword>
<keyword evidence="7" id="KW-0418">Kinase</keyword>
<dbReference type="AlphaFoldDB" id="A0A8J5F4F6"/>
<keyword evidence="4" id="KW-0934">Plastid</keyword>
<dbReference type="PANTHER" id="PTHR32523:SF7">
    <property type="entry name" value="FARNESOL KINASE, CHLOROPLASTIC"/>
    <property type="match status" value="1"/>
</dbReference>
<evidence type="ECO:0000256" key="7">
    <source>
        <dbReference type="ARBA" id="ARBA00022777"/>
    </source>
</evidence>
<evidence type="ECO:0000256" key="11">
    <source>
        <dbReference type="SAM" id="Phobius"/>
    </source>
</evidence>
<dbReference type="EMBL" id="JACMSC010000016">
    <property type="protein sequence ID" value="KAG6481541.1"/>
    <property type="molecule type" value="Genomic_DNA"/>
</dbReference>
<evidence type="ECO:0000256" key="9">
    <source>
        <dbReference type="ARBA" id="ARBA00022989"/>
    </source>
</evidence>
<keyword evidence="6 11" id="KW-0812">Transmembrane</keyword>
<organism evidence="12 13">
    <name type="scientific">Zingiber officinale</name>
    <name type="common">Ginger</name>
    <name type="synonym">Amomum zingiber</name>
    <dbReference type="NCBI Taxonomy" id="94328"/>
    <lineage>
        <taxon>Eukaryota</taxon>
        <taxon>Viridiplantae</taxon>
        <taxon>Streptophyta</taxon>
        <taxon>Embryophyta</taxon>
        <taxon>Tracheophyta</taxon>
        <taxon>Spermatophyta</taxon>
        <taxon>Magnoliopsida</taxon>
        <taxon>Liliopsida</taxon>
        <taxon>Zingiberales</taxon>
        <taxon>Zingiberaceae</taxon>
        <taxon>Zingiber</taxon>
    </lineage>
</organism>
<evidence type="ECO:0000256" key="3">
    <source>
        <dbReference type="ARBA" id="ARBA00022528"/>
    </source>
</evidence>